<dbReference type="Proteomes" id="UP001246473">
    <property type="component" value="Unassembled WGS sequence"/>
</dbReference>
<accession>A0AAP5QBL6</accession>
<dbReference type="EMBL" id="CP010027">
    <property type="protein sequence ID" value="AJZ61582.1"/>
    <property type="molecule type" value="Genomic_DNA"/>
</dbReference>
<reference evidence="1 3" key="1">
    <citation type="journal article" date="2015" name="Genome Announc.">
        <title>Complete genome sequences for 59 burkholderia isolates, both pathogenic and near neighbor.</title>
        <authorList>
            <person name="Johnson S.L."/>
            <person name="Bishop-Lilly K.A."/>
            <person name="Ladner J.T."/>
            <person name="Daligault H.E."/>
            <person name="Davenport K.W."/>
            <person name="Jaissle J."/>
            <person name="Frey K.G."/>
            <person name="Koroleva G.I."/>
            <person name="Bruce D.C."/>
            <person name="Coyne S.R."/>
            <person name="Broomall S.M."/>
            <person name="Li P.E."/>
            <person name="Teshima H."/>
            <person name="Gibbons H.S."/>
            <person name="Palacios G.F."/>
            <person name="Rosenzweig C.N."/>
            <person name="Redden C.L."/>
            <person name="Xu Y."/>
            <person name="Minogue T.D."/>
            <person name="Chain P.S."/>
        </authorList>
    </citation>
    <scope>NUCLEOTIDE SEQUENCE [LARGE SCALE GENOMIC DNA]</scope>
    <source>
        <strain evidence="1 3">ATCC BAA-463</strain>
    </source>
</reference>
<reference evidence="2" key="2">
    <citation type="submission" date="2022-08" db="EMBL/GenBank/DDBJ databases">
        <authorList>
            <person name="Kim S.-J."/>
        </authorList>
    </citation>
    <scope>NUCLEOTIDE SEQUENCE</scope>
    <source>
        <strain evidence="2">KJ</strain>
    </source>
</reference>
<dbReference type="KEGG" id="bfn:OI25_6290"/>
<proteinExistence type="predicted"/>
<evidence type="ECO:0000313" key="4">
    <source>
        <dbReference type="Proteomes" id="UP001246473"/>
    </source>
</evidence>
<evidence type="ECO:0000313" key="3">
    <source>
        <dbReference type="Proteomes" id="UP000032614"/>
    </source>
</evidence>
<name>A0AAP5QBL6_9BURK</name>
<evidence type="ECO:0000313" key="2">
    <source>
        <dbReference type="EMBL" id="MDT8839272.1"/>
    </source>
</evidence>
<organism evidence="2 4">
    <name type="scientific">Paraburkholderia fungorum</name>
    <dbReference type="NCBI Taxonomy" id="134537"/>
    <lineage>
        <taxon>Bacteria</taxon>
        <taxon>Pseudomonadati</taxon>
        <taxon>Pseudomonadota</taxon>
        <taxon>Betaproteobacteria</taxon>
        <taxon>Burkholderiales</taxon>
        <taxon>Burkholderiaceae</taxon>
        <taxon>Paraburkholderia</taxon>
    </lineage>
</organism>
<dbReference type="GeneID" id="66521237"/>
<evidence type="ECO:0000313" key="1">
    <source>
        <dbReference type="EMBL" id="AJZ61582.1"/>
    </source>
</evidence>
<protein>
    <submittedName>
        <fullName evidence="2">Uncharacterized protein</fullName>
    </submittedName>
</protein>
<dbReference type="RefSeq" id="WP_167346805.1">
    <property type="nucleotide sequence ID" value="NZ_CADFGE010000008.1"/>
</dbReference>
<sequence length="49" mass="5837">MHFALLVPELPHIREARAHYDSLLTLRIHEHKTPTAIARWWTGLWSRAH</sequence>
<gene>
    <name evidence="1" type="ORF">OI25_6290</name>
    <name evidence="2" type="ORF">ParKJ_17780</name>
</gene>
<dbReference type="AlphaFoldDB" id="A0AAP5QBL6"/>
<dbReference type="EMBL" id="JANSLM010000005">
    <property type="protein sequence ID" value="MDT8839272.1"/>
    <property type="molecule type" value="Genomic_DNA"/>
</dbReference>
<dbReference type="Proteomes" id="UP000032614">
    <property type="component" value="Chromosome 2"/>
</dbReference>